<comment type="caution">
    <text evidence="4">The sequence shown here is derived from an EMBL/GenBank/DDBJ whole genome shotgun (WGS) entry which is preliminary data.</text>
</comment>
<evidence type="ECO:0000259" key="3">
    <source>
        <dbReference type="PROSITE" id="PS51782"/>
    </source>
</evidence>
<feature type="signal peptide" evidence="2">
    <location>
        <begin position="1"/>
        <end position="22"/>
    </location>
</feature>
<dbReference type="GO" id="GO:0004553">
    <property type="term" value="F:hydrolase activity, hydrolyzing O-glycosyl compounds"/>
    <property type="evidence" value="ECO:0007669"/>
    <property type="project" value="InterPro"/>
</dbReference>
<dbReference type="CDD" id="cd00118">
    <property type="entry name" value="LysM"/>
    <property type="match status" value="2"/>
</dbReference>
<accession>A0A6L3V5P1</accession>
<dbReference type="Gene3D" id="2.40.40.10">
    <property type="entry name" value="RlpA-like domain"/>
    <property type="match status" value="1"/>
</dbReference>
<dbReference type="CDD" id="cd22786">
    <property type="entry name" value="DPBB_YuiC-like"/>
    <property type="match status" value="1"/>
</dbReference>
<reference evidence="4 5" key="1">
    <citation type="journal article" date="2016" name="Antonie Van Leeuwenhoek">
        <title>Bacillus depressus sp. nov., isolated from soil of a sunflower field.</title>
        <authorList>
            <person name="Wei X."/>
            <person name="Xin D."/>
            <person name="Xin Y."/>
            <person name="Zhang H."/>
            <person name="Wang T."/>
            <person name="Zhang J."/>
        </authorList>
    </citation>
    <scope>NUCLEOTIDE SEQUENCE [LARGE SCALE GENOMIC DNA]</scope>
    <source>
        <strain evidence="4 5">BZ1</strain>
    </source>
</reference>
<dbReference type="SUPFAM" id="SSF50685">
    <property type="entry name" value="Barwin-like endoglucanases"/>
    <property type="match status" value="1"/>
</dbReference>
<evidence type="ECO:0000313" key="5">
    <source>
        <dbReference type="Proteomes" id="UP000481030"/>
    </source>
</evidence>
<gene>
    <name evidence="4" type="ORF">F7731_14915</name>
</gene>
<feature type="chain" id="PRO_5039678622" evidence="2">
    <location>
        <begin position="23"/>
        <end position="221"/>
    </location>
</feature>
<feature type="domain" description="LysM" evidence="3">
    <location>
        <begin position="25"/>
        <end position="68"/>
    </location>
</feature>
<name>A0A6L3V5P1_9BACI</name>
<dbReference type="InterPro" id="IPR010611">
    <property type="entry name" value="3D_dom"/>
</dbReference>
<dbReference type="OrthoDB" id="9798935at2"/>
<sequence length="221" mass="24074">MLKYLYSSIAAITIWCSIGAAAQAQEVVVNKGDTLWAIANKHNVSVQEIKKWNGLSTDVIHPNDKLEVSPEKYYIVESGDTLWNIARTNRVPLKDLKEWNNLNSDLIRPGLKLIISQNSAAQGNLPKSLSVTATAYTAYCEGCSGITKTGVDLRANPDQKVIAVDPEVIPLGSKVFVEGYGYATAEDIGSAIKGNKIDLFIPTTEAALQWGRQQVNVTIVN</sequence>
<dbReference type="EMBL" id="WBOS01000006">
    <property type="protein sequence ID" value="KAB2334497.1"/>
    <property type="molecule type" value="Genomic_DNA"/>
</dbReference>
<dbReference type="RefSeq" id="WP_151535573.1">
    <property type="nucleotide sequence ID" value="NZ_WBOS01000006.1"/>
</dbReference>
<dbReference type="GO" id="GO:0009254">
    <property type="term" value="P:peptidoglycan turnover"/>
    <property type="evidence" value="ECO:0007669"/>
    <property type="project" value="InterPro"/>
</dbReference>
<dbReference type="AlphaFoldDB" id="A0A6L3V5P1"/>
<proteinExistence type="predicted"/>
<dbReference type="Pfam" id="PF06725">
    <property type="entry name" value="3D"/>
    <property type="match status" value="1"/>
</dbReference>
<dbReference type="Proteomes" id="UP000481030">
    <property type="component" value="Unassembled WGS sequence"/>
</dbReference>
<dbReference type="PROSITE" id="PS51782">
    <property type="entry name" value="LYSM"/>
    <property type="match status" value="2"/>
</dbReference>
<keyword evidence="1 2" id="KW-0732">Signal</keyword>
<dbReference type="PANTHER" id="PTHR39160:SF4">
    <property type="entry name" value="RESUSCITATION-PROMOTING FACTOR RPFB"/>
    <property type="match status" value="1"/>
</dbReference>
<evidence type="ECO:0000256" key="1">
    <source>
        <dbReference type="ARBA" id="ARBA00022729"/>
    </source>
</evidence>
<dbReference type="Pfam" id="PF01476">
    <property type="entry name" value="LysM"/>
    <property type="match status" value="2"/>
</dbReference>
<organism evidence="4 5">
    <name type="scientific">Cytobacillus depressus</name>
    <dbReference type="NCBI Taxonomy" id="1602942"/>
    <lineage>
        <taxon>Bacteria</taxon>
        <taxon>Bacillati</taxon>
        <taxon>Bacillota</taxon>
        <taxon>Bacilli</taxon>
        <taxon>Bacillales</taxon>
        <taxon>Bacillaceae</taxon>
        <taxon>Cytobacillus</taxon>
    </lineage>
</organism>
<dbReference type="Gene3D" id="3.10.350.10">
    <property type="entry name" value="LysM domain"/>
    <property type="match status" value="2"/>
</dbReference>
<dbReference type="InterPro" id="IPR036908">
    <property type="entry name" value="RlpA-like_sf"/>
</dbReference>
<evidence type="ECO:0000313" key="4">
    <source>
        <dbReference type="EMBL" id="KAB2334497.1"/>
    </source>
</evidence>
<dbReference type="InterPro" id="IPR036779">
    <property type="entry name" value="LysM_dom_sf"/>
</dbReference>
<dbReference type="GO" id="GO:0019867">
    <property type="term" value="C:outer membrane"/>
    <property type="evidence" value="ECO:0007669"/>
    <property type="project" value="InterPro"/>
</dbReference>
<dbReference type="InterPro" id="IPR018392">
    <property type="entry name" value="LysM"/>
</dbReference>
<dbReference type="SMART" id="SM00257">
    <property type="entry name" value="LysM"/>
    <property type="match status" value="2"/>
</dbReference>
<dbReference type="PANTHER" id="PTHR39160">
    <property type="entry name" value="CELL WALL-BINDING PROTEIN YOCH"/>
    <property type="match status" value="1"/>
</dbReference>
<feature type="domain" description="LysM" evidence="3">
    <location>
        <begin position="72"/>
        <end position="115"/>
    </location>
</feature>
<dbReference type="SUPFAM" id="SSF54106">
    <property type="entry name" value="LysM domain"/>
    <property type="match status" value="2"/>
</dbReference>
<dbReference type="InterPro" id="IPR051933">
    <property type="entry name" value="Resuscitation_pf_RpfB"/>
</dbReference>
<evidence type="ECO:0000256" key="2">
    <source>
        <dbReference type="SAM" id="SignalP"/>
    </source>
</evidence>
<protein>
    <submittedName>
        <fullName evidence="4">LysM peptidoglycan-binding domain-containing protein</fullName>
    </submittedName>
</protein>
<keyword evidence="5" id="KW-1185">Reference proteome</keyword>